<protein>
    <submittedName>
        <fullName evidence="1">Uncharacterized protein</fullName>
    </submittedName>
</protein>
<sequence length="200" mass="22275">MKSRDSFSNGFKKWHPRQIFAIENVHDKIKGVVHPATSHVDKNWKNWPKTWQDLKSRTKTKSGNIIKHETGTGGGPPCLETMTLVEDKVLEVIKAVSVEGHQQSKESHTKFNFNMSDGKFNMSDGEFVLPMTSLPVPSTSTAPVPPTSTIPVQQPLRSKETPIMRKNSTFTLRKVEAKERSVLAKERIAAALEAIADSIA</sequence>
<dbReference type="EMBL" id="OV121139">
    <property type="protein sequence ID" value="CAH0563134.1"/>
    <property type="molecule type" value="Genomic_DNA"/>
</dbReference>
<organism evidence="1 2">
    <name type="scientific">Brassicogethes aeneus</name>
    <name type="common">Rape pollen beetle</name>
    <name type="synonym">Meligethes aeneus</name>
    <dbReference type="NCBI Taxonomy" id="1431903"/>
    <lineage>
        <taxon>Eukaryota</taxon>
        <taxon>Metazoa</taxon>
        <taxon>Ecdysozoa</taxon>
        <taxon>Arthropoda</taxon>
        <taxon>Hexapoda</taxon>
        <taxon>Insecta</taxon>
        <taxon>Pterygota</taxon>
        <taxon>Neoptera</taxon>
        <taxon>Endopterygota</taxon>
        <taxon>Coleoptera</taxon>
        <taxon>Polyphaga</taxon>
        <taxon>Cucujiformia</taxon>
        <taxon>Nitidulidae</taxon>
        <taxon>Meligethinae</taxon>
        <taxon>Brassicogethes</taxon>
    </lineage>
</organism>
<dbReference type="Proteomes" id="UP001154078">
    <property type="component" value="Chromosome 8"/>
</dbReference>
<keyword evidence="2" id="KW-1185">Reference proteome</keyword>
<name>A0A9P0FPG4_BRAAE</name>
<proteinExistence type="predicted"/>
<evidence type="ECO:0000313" key="1">
    <source>
        <dbReference type="EMBL" id="CAH0563134.1"/>
    </source>
</evidence>
<accession>A0A9P0FPG4</accession>
<reference evidence="1" key="1">
    <citation type="submission" date="2021-12" db="EMBL/GenBank/DDBJ databases">
        <authorList>
            <person name="King R."/>
        </authorList>
    </citation>
    <scope>NUCLEOTIDE SEQUENCE</scope>
</reference>
<gene>
    <name evidence="1" type="ORF">MELIAE_LOCUS12119</name>
</gene>
<evidence type="ECO:0000313" key="2">
    <source>
        <dbReference type="Proteomes" id="UP001154078"/>
    </source>
</evidence>
<dbReference type="OrthoDB" id="7543230at2759"/>
<dbReference type="AlphaFoldDB" id="A0A9P0FPG4"/>